<organism evidence="1 2">
    <name type="scientific">Brachionus plicatilis</name>
    <name type="common">Marine rotifer</name>
    <name type="synonym">Brachionus muelleri</name>
    <dbReference type="NCBI Taxonomy" id="10195"/>
    <lineage>
        <taxon>Eukaryota</taxon>
        <taxon>Metazoa</taxon>
        <taxon>Spiralia</taxon>
        <taxon>Gnathifera</taxon>
        <taxon>Rotifera</taxon>
        <taxon>Eurotatoria</taxon>
        <taxon>Monogononta</taxon>
        <taxon>Pseudotrocha</taxon>
        <taxon>Ploima</taxon>
        <taxon>Brachionidae</taxon>
        <taxon>Brachionus</taxon>
    </lineage>
</organism>
<dbReference type="AlphaFoldDB" id="A0A3M7PQS2"/>
<keyword evidence="2" id="KW-1185">Reference proteome</keyword>
<gene>
    <name evidence="1" type="ORF">BpHYR1_038602</name>
</gene>
<proteinExistence type="predicted"/>
<name>A0A3M7PQS2_BRAPC</name>
<comment type="caution">
    <text evidence="1">The sequence shown here is derived from an EMBL/GenBank/DDBJ whole genome shotgun (WGS) entry which is preliminary data.</text>
</comment>
<sequence>MKSAKNYSRTLTKGITNTIVKQFFQKKFFSYRIFFPLNDIQYCYDKCLFIDQIIFKKTKFFESVSLVKLKILIINTFKAIFLTNPILTFARSMVSTYFTTIKIVILIKNRNLACGIPFSAFRIPPFRDNLQKYIVELMKKIFETSHFFCLLKNEFKYNLKITAIILFLDSSSSLTFPFLSEELRKGRVEEEHSLEINKLEINIINKKRE</sequence>
<evidence type="ECO:0000313" key="2">
    <source>
        <dbReference type="Proteomes" id="UP000276133"/>
    </source>
</evidence>
<reference evidence="1 2" key="1">
    <citation type="journal article" date="2018" name="Sci. Rep.">
        <title>Genomic signatures of local adaptation to the degree of environmental predictability in rotifers.</title>
        <authorList>
            <person name="Franch-Gras L."/>
            <person name="Hahn C."/>
            <person name="Garcia-Roger E.M."/>
            <person name="Carmona M.J."/>
            <person name="Serra M."/>
            <person name="Gomez A."/>
        </authorList>
    </citation>
    <scope>NUCLEOTIDE SEQUENCE [LARGE SCALE GENOMIC DNA]</scope>
    <source>
        <strain evidence="1">HYR1</strain>
    </source>
</reference>
<protein>
    <submittedName>
        <fullName evidence="1">Uncharacterized protein</fullName>
    </submittedName>
</protein>
<dbReference type="EMBL" id="REGN01009352">
    <property type="protein sequence ID" value="RNA01383.1"/>
    <property type="molecule type" value="Genomic_DNA"/>
</dbReference>
<accession>A0A3M7PQS2</accession>
<evidence type="ECO:0000313" key="1">
    <source>
        <dbReference type="EMBL" id="RNA01383.1"/>
    </source>
</evidence>
<dbReference type="Proteomes" id="UP000276133">
    <property type="component" value="Unassembled WGS sequence"/>
</dbReference>